<dbReference type="OrthoDB" id="9803736at2"/>
<dbReference type="Pfam" id="PF14338">
    <property type="entry name" value="Mrr_N"/>
    <property type="match status" value="1"/>
</dbReference>
<dbReference type="GO" id="GO:0003677">
    <property type="term" value="F:DNA binding"/>
    <property type="evidence" value="ECO:0007669"/>
    <property type="project" value="InterPro"/>
</dbReference>
<organism evidence="3 4">
    <name type="scientific">Enemella evansiae</name>
    <dbReference type="NCBI Taxonomy" id="2016499"/>
    <lineage>
        <taxon>Bacteria</taxon>
        <taxon>Bacillati</taxon>
        <taxon>Actinomycetota</taxon>
        <taxon>Actinomycetes</taxon>
        <taxon>Propionibacteriales</taxon>
        <taxon>Propionibacteriaceae</taxon>
        <taxon>Enemella</taxon>
    </lineage>
</organism>
<comment type="caution">
    <text evidence="3">The sequence shown here is derived from an EMBL/GenBank/DDBJ whole genome shotgun (WGS) entry which is preliminary data.</text>
</comment>
<dbReference type="PANTHER" id="PTHR30015">
    <property type="entry name" value="MRR RESTRICTION SYSTEM PROTEIN"/>
    <property type="match status" value="1"/>
</dbReference>
<dbReference type="EMBL" id="NMVO01000003">
    <property type="protein sequence ID" value="OYO16423.1"/>
    <property type="molecule type" value="Genomic_DNA"/>
</dbReference>
<keyword evidence="3" id="KW-0378">Hydrolase</keyword>
<dbReference type="Proteomes" id="UP000215896">
    <property type="component" value="Unassembled WGS sequence"/>
</dbReference>
<feature type="domain" description="Restriction system protein Mrr-like N-terminal" evidence="2">
    <location>
        <begin position="7"/>
        <end position="91"/>
    </location>
</feature>
<evidence type="ECO:0000313" key="4">
    <source>
        <dbReference type="Proteomes" id="UP000215896"/>
    </source>
</evidence>
<evidence type="ECO:0000259" key="2">
    <source>
        <dbReference type="Pfam" id="PF14338"/>
    </source>
</evidence>
<accession>A0A255GPW3</accession>
<feature type="domain" description="Restriction endonuclease type IV Mrr" evidence="1">
    <location>
        <begin position="159"/>
        <end position="279"/>
    </location>
</feature>
<evidence type="ECO:0000259" key="1">
    <source>
        <dbReference type="Pfam" id="PF04471"/>
    </source>
</evidence>
<dbReference type="SUPFAM" id="SSF52980">
    <property type="entry name" value="Restriction endonuclease-like"/>
    <property type="match status" value="1"/>
</dbReference>
<dbReference type="GO" id="GO:0009307">
    <property type="term" value="P:DNA restriction-modification system"/>
    <property type="evidence" value="ECO:0007669"/>
    <property type="project" value="InterPro"/>
</dbReference>
<dbReference type="RefSeq" id="WP_094404870.1">
    <property type="nucleotide sequence ID" value="NZ_NMVO01000003.1"/>
</dbReference>
<dbReference type="InterPro" id="IPR011335">
    <property type="entry name" value="Restrct_endonuc-II-like"/>
</dbReference>
<keyword evidence="4" id="KW-1185">Reference proteome</keyword>
<dbReference type="InterPro" id="IPR007560">
    <property type="entry name" value="Restrct_endonuc_IV_Mrr"/>
</dbReference>
<proteinExistence type="predicted"/>
<dbReference type="InterPro" id="IPR052906">
    <property type="entry name" value="Type_IV_Methyl-Rstrct_Enzyme"/>
</dbReference>
<evidence type="ECO:0000313" key="3">
    <source>
        <dbReference type="EMBL" id="OYO16423.1"/>
    </source>
</evidence>
<dbReference type="Pfam" id="PF04471">
    <property type="entry name" value="Mrr_cat"/>
    <property type="match status" value="1"/>
</dbReference>
<dbReference type="Gene3D" id="3.40.1350.10">
    <property type="match status" value="1"/>
</dbReference>
<dbReference type="GO" id="GO:0015666">
    <property type="term" value="F:restriction endodeoxyribonuclease activity"/>
    <property type="evidence" value="ECO:0007669"/>
    <property type="project" value="TreeGrafter"/>
</dbReference>
<sequence>MTSIPTWDQFMAPCLRVLLDGQTKRARDINLAAADELGVTEAQRQELIPSGQARYLNRALWALSYLYRAGAVDRPNRGYYSITEVGRGLLASHPGGFTERDLRDLEGYVPPNVASTSASTLTSPDSESLASALSPQEQIEDGVTKLHADVAAELLTRLHKSPPEFFEQAVVDLIVAMGYGGTGGAARRTQLTNDGGIDGVVDQDALGLSRVYIQAKRYSPDVSINRPDIQAFVGALHGQQANQGVFITTARFSSGAQAFADAVQSRVVLIDGARLAELMIRYGVGVQVKRTIRLVEIDEDFFEQAL</sequence>
<keyword evidence="3" id="KW-0255">Endonuclease</keyword>
<dbReference type="PANTHER" id="PTHR30015:SF7">
    <property type="entry name" value="TYPE IV METHYL-DIRECTED RESTRICTION ENZYME ECOKMRR"/>
    <property type="match status" value="1"/>
</dbReference>
<protein>
    <submittedName>
        <fullName evidence="3">Restriction endonuclease</fullName>
    </submittedName>
</protein>
<name>A0A255GPW3_9ACTN</name>
<dbReference type="InterPro" id="IPR011856">
    <property type="entry name" value="tRNA_endonuc-like_dom_sf"/>
</dbReference>
<dbReference type="InterPro" id="IPR025745">
    <property type="entry name" value="Mrr-like_N_dom"/>
</dbReference>
<gene>
    <name evidence="3" type="ORF">CGZ94_04380</name>
</gene>
<keyword evidence="3" id="KW-0540">Nuclease</keyword>
<accession>A0A4R6LT61</accession>
<dbReference type="AlphaFoldDB" id="A0A255GPW3"/>
<reference evidence="3 4" key="1">
    <citation type="submission" date="2017-07" db="EMBL/GenBank/DDBJ databases">
        <title>Draft whole genome sequences of clinical Proprionibacteriaceae strains.</title>
        <authorList>
            <person name="Bernier A.-M."/>
            <person name="Bernard K."/>
            <person name="Domingo M.-C."/>
        </authorList>
    </citation>
    <scope>NUCLEOTIDE SEQUENCE [LARGE SCALE GENOMIC DNA]</scope>
    <source>
        <strain evidence="3 4">NML 030167</strain>
    </source>
</reference>